<keyword evidence="2" id="KW-1185">Reference proteome</keyword>
<dbReference type="AlphaFoldDB" id="A0AAW0GMA3"/>
<proteinExistence type="predicted"/>
<sequence>MDFSKKHSNICISFIPRSREHLQHDTLSVRVGDSSRVYNGTALKDDDNMLIHTDDACPSSKCTQRHPESCILPRENLGSQHVGLFCRRPSFVIAPEDLSGKQGKMIVIVLFKLFGSQLG</sequence>
<evidence type="ECO:0000313" key="1">
    <source>
        <dbReference type="EMBL" id="KAK7692269.1"/>
    </source>
</evidence>
<name>A0AAW0GMA3_9APHY</name>
<protein>
    <submittedName>
        <fullName evidence="1">Uncharacterized protein</fullName>
    </submittedName>
</protein>
<gene>
    <name evidence="1" type="ORF">QCA50_003894</name>
</gene>
<dbReference type="Proteomes" id="UP001385951">
    <property type="component" value="Unassembled WGS sequence"/>
</dbReference>
<organism evidence="1 2">
    <name type="scientific">Cerrena zonata</name>
    <dbReference type="NCBI Taxonomy" id="2478898"/>
    <lineage>
        <taxon>Eukaryota</taxon>
        <taxon>Fungi</taxon>
        <taxon>Dikarya</taxon>
        <taxon>Basidiomycota</taxon>
        <taxon>Agaricomycotina</taxon>
        <taxon>Agaricomycetes</taxon>
        <taxon>Polyporales</taxon>
        <taxon>Cerrenaceae</taxon>
        <taxon>Cerrena</taxon>
    </lineage>
</organism>
<comment type="caution">
    <text evidence="1">The sequence shown here is derived from an EMBL/GenBank/DDBJ whole genome shotgun (WGS) entry which is preliminary data.</text>
</comment>
<dbReference type="EMBL" id="JASBNA010000004">
    <property type="protein sequence ID" value="KAK7692269.1"/>
    <property type="molecule type" value="Genomic_DNA"/>
</dbReference>
<accession>A0AAW0GMA3</accession>
<reference evidence="1 2" key="1">
    <citation type="submission" date="2022-09" db="EMBL/GenBank/DDBJ databases">
        <authorList>
            <person name="Palmer J.M."/>
        </authorList>
    </citation>
    <scope>NUCLEOTIDE SEQUENCE [LARGE SCALE GENOMIC DNA]</scope>
    <source>
        <strain evidence="1 2">DSM 7382</strain>
    </source>
</reference>
<evidence type="ECO:0000313" key="2">
    <source>
        <dbReference type="Proteomes" id="UP001385951"/>
    </source>
</evidence>